<evidence type="ECO:0000313" key="6">
    <source>
        <dbReference type="Proteomes" id="UP000006853"/>
    </source>
</evidence>
<keyword evidence="6" id="KW-1185">Reference proteome</keyword>
<dbReference type="SUPFAM" id="SSF50978">
    <property type="entry name" value="WD40 repeat-like"/>
    <property type="match status" value="1"/>
</dbReference>
<dbReference type="Proteomes" id="UP000006853">
    <property type="component" value="Chromosome 4"/>
</dbReference>
<evidence type="ECO:0000256" key="3">
    <source>
        <dbReference type="ARBA" id="ARBA00011187"/>
    </source>
</evidence>
<dbReference type="EMBL" id="FR839631">
    <property type="protein sequence ID" value="CCA41071.1"/>
    <property type="molecule type" value="Genomic_DNA"/>
</dbReference>
<sequence>MPTPLLVFPTRELSKYMDPPKDPAPFDRFRWPPCSSNSQISVCVSNEAVRLNPGPSKHPISTNIELPVAVFTPKCSIPYKLKCKIDVPQSEMSSTEYIQNMLHVKIKGRPCILLARKGGIIELRGSESPNELLYSWNESTVDDSDFVVGMAYVNEVLYSCSNRGLLLLRDLSNINRGKHCPETANSDRKSDLLEHYQGNAVSWTINEPISFFKVHPIHSEICLVGGYNNEVEILDITSNLNLLTGSVLIEGLDRNSKFKLKIAKYAASIQPIWKAKVHTHPKRGDSVYIKEEFSWPQDAVFLDPERKKCSGFKICCGSRFGKLMVYDTSLSRYAISQLTVSNHSITNVKLLVNDSLVMFVDSCQTVGIVNLVIEEIVNYYRIPMGSISSCECLVLEDPKAALVNKSLTFTNPILFIVGGIDKKLRVYRLDNNNQCTLIGCAKTSSIMPSICLALDNPVDKEAVHKLLLKDFHIDRSHDDTYDDYYFKSKFHNHRKNVTAAYKLRKV</sequence>
<protein>
    <recommendedName>
        <fullName evidence="4">Ribosome biogenesis protein NSA1</fullName>
    </recommendedName>
</protein>
<dbReference type="GO" id="GO:0005730">
    <property type="term" value="C:nucleolus"/>
    <property type="evidence" value="ECO:0007669"/>
    <property type="project" value="InterPro"/>
</dbReference>
<dbReference type="HOGENOM" id="CLU_662417_0_0_1"/>
<dbReference type="AlphaFoldDB" id="F2R093"/>
<reference key="2">
    <citation type="submission" date="2011-04" db="EMBL/GenBank/DDBJ databases">
        <title>High-quality genome sequence of Pichia pastoris CBS 7435.</title>
        <authorList>
            <person name="Kueberl A."/>
            <person name="Schneider J."/>
            <person name="Thallinger G.G."/>
            <person name="Anderl I."/>
            <person name="Wibberg D."/>
            <person name="Hajek T."/>
            <person name="Jaenicke S."/>
            <person name="Brinkrolf K."/>
            <person name="Goesmann A."/>
            <person name="Szczepanowski R."/>
            <person name="Puehler A."/>
            <person name="Schwab H."/>
            <person name="Glieder A."/>
            <person name="Pichler H."/>
        </authorList>
    </citation>
    <scope>NUCLEOTIDE SEQUENCE</scope>
    <source>
        <strain>CBS 7435</strain>
    </source>
</reference>
<dbReference type="GO" id="GO:0042273">
    <property type="term" value="P:ribosomal large subunit biogenesis"/>
    <property type="evidence" value="ECO:0007669"/>
    <property type="project" value="InterPro"/>
</dbReference>
<reference evidence="5 6" key="3">
    <citation type="journal article" date="2016" name="FEMS Yeast Res.">
        <title>Curation of the genome annotation of Pichia pastoris (Komagataella phaffii) CBS7435 from gene level to protein function.</title>
        <authorList>
            <person name="Valli M."/>
            <person name="Tatto N.E."/>
            <person name="Peymann A."/>
            <person name="Gruber C."/>
            <person name="Landes N."/>
            <person name="Ekker H."/>
            <person name="Thallinger G.G."/>
            <person name="Mattanovich D."/>
            <person name="Gasser B."/>
            <person name="Graf A.B."/>
        </authorList>
    </citation>
    <scope>GENOME REANNOTATION</scope>
    <source>
        <strain evidence="5 6">ATCC 76273 / CBS 7435 / CECT 11047 / NRRL Y-11430 / Wegner 21-1</strain>
    </source>
</reference>
<gene>
    <name evidence="5" type="ordered locus">PP7435_Chr4-0920</name>
</gene>
<dbReference type="Gene3D" id="2.130.10.10">
    <property type="entry name" value="YVTN repeat-like/Quinoprotein amine dehydrogenase"/>
    <property type="match status" value="1"/>
</dbReference>
<evidence type="ECO:0000256" key="4">
    <source>
        <dbReference type="ARBA" id="ARBA00014234"/>
    </source>
</evidence>
<comment type="similarity">
    <text evidence="2">Belongs to the NSA1 family.</text>
</comment>
<dbReference type="GO" id="GO:0030687">
    <property type="term" value="C:preribosome, large subunit precursor"/>
    <property type="evidence" value="ECO:0007669"/>
    <property type="project" value="TreeGrafter"/>
</dbReference>
<dbReference type="PANTHER" id="PTHR16038">
    <property type="entry name" value="NOP SEVEN ASSOCIATED PROTEIN 1"/>
    <property type="match status" value="1"/>
</dbReference>
<dbReference type="PANTHER" id="PTHR16038:SF4">
    <property type="entry name" value="WD REPEAT-CONTAINING PROTEIN 74"/>
    <property type="match status" value="1"/>
</dbReference>
<organism evidence="5 6">
    <name type="scientific">Komagataella phaffii (strain ATCC 76273 / CBS 7435 / CECT 11047 / NRRL Y-11430 / Wegner 21-1)</name>
    <name type="common">Yeast</name>
    <name type="synonym">Pichia pastoris</name>
    <dbReference type="NCBI Taxonomy" id="981350"/>
    <lineage>
        <taxon>Eukaryota</taxon>
        <taxon>Fungi</taxon>
        <taxon>Dikarya</taxon>
        <taxon>Ascomycota</taxon>
        <taxon>Saccharomycotina</taxon>
        <taxon>Pichiomycetes</taxon>
        <taxon>Pichiales</taxon>
        <taxon>Pichiaceae</taxon>
        <taxon>Komagataella</taxon>
    </lineage>
</organism>
<comment type="function">
    <text evidence="1">Involved in the biogenesis of the 60S ribosomal subunit.</text>
</comment>
<evidence type="ECO:0000256" key="2">
    <source>
        <dbReference type="ARBA" id="ARBA00007861"/>
    </source>
</evidence>
<name>F2R093_KOMPC</name>
<dbReference type="InterPro" id="IPR036322">
    <property type="entry name" value="WD40_repeat_dom_sf"/>
</dbReference>
<evidence type="ECO:0000256" key="1">
    <source>
        <dbReference type="ARBA" id="ARBA00002889"/>
    </source>
</evidence>
<reference evidence="5 6" key="1">
    <citation type="journal article" date="2011" name="J. Biotechnol.">
        <title>High-quality genome sequence of Pichia pastoris CBS7435.</title>
        <authorList>
            <person name="Kuberl A."/>
            <person name="Schneider J."/>
            <person name="Thallinger G.G."/>
            <person name="Anderl I."/>
            <person name="Wibberg D."/>
            <person name="Hajek T."/>
            <person name="Jaenicke S."/>
            <person name="Brinkrolf K."/>
            <person name="Goesmann A."/>
            <person name="Szczepanowski R."/>
            <person name="Puhler A."/>
            <person name="Schwab H."/>
            <person name="Glieder A."/>
            <person name="Pichler H."/>
        </authorList>
    </citation>
    <scope>NUCLEOTIDE SEQUENCE [LARGE SCALE GENOMIC DNA]</scope>
    <source>
        <strain evidence="6">ATCC 76273 / CBS 7435 / CECT 11047 / NRRL Y-11430 / Wegner 21-1</strain>
    </source>
</reference>
<proteinExistence type="inferred from homology"/>
<dbReference type="InterPro" id="IPR015943">
    <property type="entry name" value="WD40/YVTN_repeat-like_dom_sf"/>
</dbReference>
<evidence type="ECO:0000313" key="5">
    <source>
        <dbReference type="EMBL" id="CCA41071.1"/>
    </source>
</evidence>
<dbReference type="InterPro" id="IPR037379">
    <property type="entry name" value="WDR74/Nsa1"/>
</dbReference>
<accession>F2R093</accession>
<comment type="subunit">
    <text evidence="3">Component of the pre-66S ribosomal particle.</text>
</comment>